<evidence type="ECO:0000256" key="5">
    <source>
        <dbReference type="ARBA" id="ARBA00022679"/>
    </source>
</evidence>
<reference evidence="13" key="1">
    <citation type="journal article" date="2022" name="IScience">
        <title>Evolution of zygomycete secretomes and the origins of terrestrial fungal ecologies.</title>
        <authorList>
            <person name="Chang Y."/>
            <person name="Wang Y."/>
            <person name="Mondo S."/>
            <person name="Ahrendt S."/>
            <person name="Andreopoulos W."/>
            <person name="Barry K."/>
            <person name="Beard J."/>
            <person name="Benny G.L."/>
            <person name="Blankenship S."/>
            <person name="Bonito G."/>
            <person name="Cuomo C."/>
            <person name="Desiro A."/>
            <person name="Gervers K.A."/>
            <person name="Hundley H."/>
            <person name="Kuo A."/>
            <person name="LaButti K."/>
            <person name="Lang B.F."/>
            <person name="Lipzen A."/>
            <person name="O'Donnell K."/>
            <person name="Pangilinan J."/>
            <person name="Reynolds N."/>
            <person name="Sandor L."/>
            <person name="Smith M.E."/>
            <person name="Tsang A."/>
            <person name="Grigoriev I.V."/>
            <person name="Stajich J.E."/>
            <person name="Spatafora J.W."/>
        </authorList>
    </citation>
    <scope>NUCLEOTIDE SEQUENCE</scope>
    <source>
        <strain evidence="13">RSA 2281</strain>
    </source>
</reference>
<evidence type="ECO:0000313" key="13">
    <source>
        <dbReference type="EMBL" id="KAI9275859.1"/>
    </source>
</evidence>
<feature type="region of interest" description="Disordered" evidence="10">
    <location>
        <begin position="229"/>
        <end position="370"/>
    </location>
</feature>
<evidence type="ECO:0000256" key="4">
    <source>
        <dbReference type="ARBA" id="ARBA00012483"/>
    </source>
</evidence>
<feature type="transmembrane region" description="Helical" evidence="11">
    <location>
        <begin position="1269"/>
        <end position="1291"/>
    </location>
</feature>
<feature type="transmembrane region" description="Helical" evidence="11">
    <location>
        <begin position="860"/>
        <end position="878"/>
    </location>
</feature>
<keyword evidence="8 11" id="KW-1133">Transmembrane helix</keyword>
<dbReference type="GO" id="GO:0005789">
    <property type="term" value="C:endoplasmic reticulum membrane"/>
    <property type="evidence" value="ECO:0007669"/>
    <property type="project" value="TreeGrafter"/>
</dbReference>
<feature type="transmembrane region" description="Helical" evidence="11">
    <location>
        <begin position="1222"/>
        <end position="1239"/>
    </location>
</feature>
<feature type="transmembrane region" description="Helical" evidence="11">
    <location>
        <begin position="521"/>
        <end position="542"/>
    </location>
</feature>
<feature type="compositionally biased region" description="Acidic residues" evidence="10">
    <location>
        <begin position="336"/>
        <end position="350"/>
    </location>
</feature>
<dbReference type="PANTHER" id="PTHR13145:SF0">
    <property type="entry name" value="E3 UBIQUITIN-PROTEIN LIGASE MARCHF6"/>
    <property type="match status" value="1"/>
</dbReference>
<evidence type="ECO:0000256" key="1">
    <source>
        <dbReference type="ARBA" id="ARBA00000900"/>
    </source>
</evidence>
<keyword evidence="9 11" id="KW-0472">Membrane</keyword>
<feature type="region of interest" description="Disordered" evidence="10">
    <location>
        <begin position="385"/>
        <end position="430"/>
    </location>
</feature>
<feature type="transmembrane region" description="Helical" evidence="11">
    <location>
        <begin position="688"/>
        <end position="710"/>
    </location>
</feature>
<protein>
    <recommendedName>
        <fullName evidence="4">RING-type E3 ubiquitin transferase</fullName>
        <ecNumber evidence="4">2.3.2.27</ecNumber>
    </recommendedName>
</protein>
<evidence type="ECO:0000256" key="3">
    <source>
        <dbReference type="ARBA" id="ARBA00004906"/>
    </source>
</evidence>
<evidence type="ECO:0000256" key="9">
    <source>
        <dbReference type="ARBA" id="ARBA00023136"/>
    </source>
</evidence>
<evidence type="ECO:0000256" key="8">
    <source>
        <dbReference type="ARBA" id="ARBA00022989"/>
    </source>
</evidence>
<evidence type="ECO:0000256" key="6">
    <source>
        <dbReference type="ARBA" id="ARBA00022692"/>
    </source>
</evidence>
<proteinExistence type="predicted"/>
<keyword evidence="6 11" id="KW-0812">Transmembrane</keyword>
<dbReference type="InterPro" id="IPR056521">
    <property type="entry name" value="MARCHF6-like_C"/>
</dbReference>
<feature type="transmembrane region" description="Helical" evidence="11">
    <location>
        <begin position="1179"/>
        <end position="1202"/>
    </location>
</feature>
<feature type="transmembrane region" description="Helical" evidence="11">
    <location>
        <begin position="20"/>
        <end position="42"/>
    </location>
</feature>
<comment type="catalytic activity">
    <reaction evidence="1">
        <text>S-ubiquitinyl-[E2 ubiquitin-conjugating enzyme]-L-cysteine + [acceptor protein]-L-lysine = [E2 ubiquitin-conjugating enzyme]-L-cysteine + N(6)-ubiquitinyl-[acceptor protein]-L-lysine.</text>
        <dbReference type="EC" id="2.3.2.27"/>
    </reaction>
</comment>
<organism evidence="13 14">
    <name type="scientific">Phascolomyces articulosus</name>
    <dbReference type="NCBI Taxonomy" id="60185"/>
    <lineage>
        <taxon>Eukaryota</taxon>
        <taxon>Fungi</taxon>
        <taxon>Fungi incertae sedis</taxon>
        <taxon>Mucoromycota</taxon>
        <taxon>Mucoromycotina</taxon>
        <taxon>Mucoromycetes</taxon>
        <taxon>Mucorales</taxon>
        <taxon>Lichtheimiaceae</taxon>
        <taxon>Phascolomyces</taxon>
    </lineage>
</organism>
<keyword evidence="14" id="KW-1185">Reference proteome</keyword>
<feature type="transmembrane region" description="Helical" evidence="11">
    <location>
        <begin position="898"/>
        <end position="916"/>
    </location>
</feature>
<evidence type="ECO:0000256" key="11">
    <source>
        <dbReference type="SAM" id="Phobius"/>
    </source>
</evidence>
<comment type="subcellular location">
    <subcellularLocation>
        <location evidence="2">Membrane</location>
        <topology evidence="2">Multi-pass membrane protein</topology>
    </subcellularLocation>
</comment>
<sequence>MPDRIPISVLVRQCARRCGALLWTCFRAALVVVVWLVILPFLTLCTWRFYFWSGESIRFAKRLAKNATLLATTPSEEDLLSSTTTLNETLSSTTSTTSSILFGYSIKGFLSECFEGQIITAFVIIVFVAAYLFREWVIQNTPAETGIEMLDDNEDLLGAAAGGAHHQDDNRFAQQQAAVDLLFNVAQAIQTGDDDAAAQQREEFTEHLADITRQLERRRRFMDENQQRYQHHSMGELGNEGSSTRSNSTDSESTISHTSSSDPDHHQLQHHHEYFDQSTGTENNTFSSPEAASFEPLSSSSEQQPQYNEGSSGGSHIHHHDQQHHEEKGKGRGTFLEEEMTTEDEEEEDGFSSSNRQSLLAGWRDEHDRREDVSAKLRWRAPEFANSPDAADIPGNQSSSHFPRSAQEPLLNPIYHRNNDDDEEEDDDDDIERVDEFENGMPVRPTAPLFAHERRQQQQAEPVAVPPAPARPVRDQWDNNGNENRDNAVDDDEPFDLGEDIDGVLEAIGMRGSLWMLLQNSVLMSVMITLCLGVAVWIPYVIGRLVILIRPISLFHTPIAILRFITDHIVDFTLDYGMPYTRSKIAWASKMLPENIQLAMKTMDDYVTDLFSESTLDSTTTINTHAATTTMTASTATTSTTAMTMTSLLTTDLSVWSQHILALQEKIEKGASIILERWHRFALGQSGLDRSICILMGYAVLVFLGSWYLARARRGNNHPSSSSQQQQQQQNAAGNSINDIIRQQGVFLKVFFFIVLELVVFPTVCGVLIDLATFPLFEDASIAARWEFFRANPYSVTFLHWFIGTGFMFHFAVFITLVRETVRPGVMWFIRDPNDPQFHPVQEMIERPVLTLVRKIGSSALMYCILIVVGIGAVTLAVSQYTGVYPLRWSFDKPLSTLALDLLAVQFLVPPLVSHIKPREFCKKVMSDWWRAVSRHLRLTSFMFNGRYPEEEGTHERKTLLAWILRQKAPIINTNNSTEDDAVFSDVAIDETTIHQDPNASVIFKRDGTLARVPKHDSVPVPDNRRMIVPVDPVHLEPLDENEKRLGHPAAAESGDLENNTTIVYIPPNFRWRVAFFVFLMWVSGSALTCSLTVAPLLLGRHVFEKYLVPFSSTGEVKSNQVHDMYAFIVGAYIMMFLSILINWMSQKYEVLARNHGDVDIPVVTRSIRNGVKKVLKGTYFAATIGFVMPLLLGILADVYIFMPIRYSNSNDALVIHVSEDWSFGVVFMGIFYGVVYILPNNPVQRYLDGVIGGNVWEINTLRITKSTIAPLIGGSTAAIVVPGLLSVAAVKLFGIDDSALQLALFRCAYPVVFCLGIFMGTLILCTKLFRIWLKAVRDDTYLIGKRLHNLEER</sequence>
<feature type="compositionally biased region" description="Low complexity" evidence="10">
    <location>
        <begin position="287"/>
        <end position="310"/>
    </location>
</feature>
<comment type="pathway">
    <text evidence="3">Protein modification; protein ubiquitination.</text>
</comment>
<feature type="transmembrane region" description="Helical" evidence="11">
    <location>
        <begin position="1074"/>
        <end position="1099"/>
    </location>
</feature>
<feature type="transmembrane region" description="Helical" evidence="11">
    <location>
        <begin position="746"/>
        <end position="769"/>
    </location>
</feature>
<evidence type="ECO:0000259" key="12">
    <source>
        <dbReference type="Pfam" id="PF23113"/>
    </source>
</evidence>
<gene>
    <name evidence="13" type="ORF">BDA99DRAFT_496639</name>
</gene>
<dbReference type="GO" id="GO:0061630">
    <property type="term" value="F:ubiquitin protein ligase activity"/>
    <property type="evidence" value="ECO:0007669"/>
    <property type="project" value="UniProtKB-EC"/>
</dbReference>
<reference evidence="13" key="2">
    <citation type="submission" date="2023-02" db="EMBL/GenBank/DDBJ databases">
        <authorList>
            <consortium name="DOE Joint Genome Institute"/>
            <person name="Mondo S.J."/>
            <person name="Chang Y."/>
            <person name="Wang Y."/>
            <person name="Ahrendt S."/>
            <person name="Andreopoulos W."/>
            <person name="Barry K."/>
            <person name="Beard J."/>
            <person name="Benny G.L."/>
            <person name="Blankenship S."/>
            <person name="Bonito G."/>
            <person name="Cuomo C."/>
            <person name="Desiro A."/>
            <person name="Gervers K.A."/>
            <person name="Hundley H."/>
            <person name="Kuo A."/>
            <person name="LaButti K."/>
            <person name="Lang B.F."/>
            <person name="Lipzen A."/>
            <person name="O'Donnell K."/>
            <person name="Pangilinan J."/>
            <person name="Reynolds N."/>
            <person name="Sandor L."/>
            <person name="Smith M.W."/>
            <person name="Tsang A."/>
            <person name="Grigoriev I.V."/>
            <person name="Stajich J.E."/>
            <person name="Spatafora J.W."/>
        </authorList>
    </citation>
    <scope>NUCLEOTIDE SEQUENCE</scope>
    <source>
        <strain evidence="13">RSA 2281</strain>
    </source>
</reference>
<feature type="compositionally biased region" description="Basic and acidic residues" evidence="10">
    <location>
        <begin position="472"/>
        <end position="488"/>
    </location>
</feature>
<feature type="compositionally biased region" description="Basic and acidic residues" evidence="10">
    <location>
        <begin position="262"/>
        <end position="275"/>
    </location>
</feature>
<dbReference type="GO" id="GO:0036503">
    <property type="term" value="P:ERAD pathway"/>
    <property type="evidence" value="ECO:0007669"/>
    <property type="project" value="TreeGrafter"/>
</dbReference>
<name>A0AAD5PIC2_9FUNG</name>
<feature type="compositionally biased region" description="Low complexity" evidence="10">
    <location>
        <begin position="242"/>
        <end position="261"/>
    </location>
</feature>
<feature type="compositionally biased region" description="Acidic residues" evidence="10">
    <location>
        <begin position="420"/>
        <end position="430"/>
    </location>
</feature>
<evidence type="ECO:0000256" key="7">
    <source>
        <dbReference type="ARBA" id="ARBA00022786"/>
    </source>
</evidence>
<feature type="transmembrane region" description="Helical" evidence="11">
    <location>
        <begin position="1125"/>
        <end position="1145"/>
    </location>
</feature>
<comment type="caution">
    <text evidence="13">The sequence shown here is derived from an EMBL/GenBank/DDBJ whole genome shotgun (WGS) entry which is preliminary data.</text>
</comment>
<feature type="transmembrane region" description="Helical" evidence="11">
    <location>
        <begin position="114"/>
        <end position="133"/>
    </location>
</feature>
<accession>A0AAD5PIC2</accession>
<dbReference type="Pfam" id="PF23113">
    <property type="entry name" value="MARCHF6_C"/>
    <property type="match status" value="1"/>
</dbReference>
<dbReference type="Proteomes" id="UP001209540">
    <property type="component" value="Unassembled WGS sequence"/>
</dbReference>
<dbReference type="EC" id="2.3.2.27" evidence="4"/>
<evidence type="ECO:0000256" key="10">
    <source>
        <dbReference type="SAM" id="MobiDB-lite"/>
    </source>
</evidence>
<dbReference type="EMBL" id="JAIXMP010000003">
    <property type="protein sequence ID" value="KAI9275859.1"/>
    <property type="molecule type" value="Genomic_DNA"/>
</dbReference>
<feature type="transmembrane region" description="Helical" evidence="11">
    <location>
        <begin position="1303"/>
        <end position="1326"/>
    </location>
</feature>
<feature type="region of interest" description="Disordered" evidence="10">
    <location>
        <begin position="453"/>
        <end position="495"/>
    </location>
</feature>
<dbReference type="PANTHER" id="PTHR13145">
    <property type="entry name" value="SSM4 PROTEIN"/>
    <property type="match status" value="1"/>
</dbReference>
<evidence type="ECO:0000313" key="14">
    <source>
        <dbReference type="Proteomes" id="UP001209540"/>
    </source>
</evidence>
<evidence type="ECO:0000256" key="2">
    <source>
        <dbReference type="ARBA" id="ARBA00004141"/>
    </source>
</evidence>
<feature type="compositionally biased region" description="Polar residues" evidence="10">
    <location>
        <begin position="276"/>
        <end position="286"/>
    </location>
</feature>
<feature type="domain" description="E3 ubiquitin-protein ligase MARCHF6-like C-terminal" evidence="12">
    <location>
        <begin position="1165"/>
        <end position="1338"/>
    </location>
</feature>
<feature type="transmembrane region" description="Helical" evidence="11">
    <location>
        <begin position="798"/>
        <end position="818"/>
    </location>
</feature>
<keyword evidence="7" id="KW-0833">Ubl conjugation pathway</keyword>
<keyword evidence="5" id="KW-0808">Transferase</keyword>